<feature type="compositionally biased region" description="Polar residues" evidence="1">
    <location>
        <begin position="92"/>
        <end position="104"/>
    </location>
</feature>
<feature type="region of interest" description="Disordered" evidence="1">
    <location>
        <begin position="1"/>
        <end position="58"/>
    </location>
</feature>
<evidence type="ECO:0000313" key="2">
    <source>
        <dbReference type="EMBL" id="VAH76920.1"/>
    </source>
</evidence>
<name>A0A9R1S1K2_TRITD</name>
<reference evidence="2 3" key="1">
    <citation type="submission" date="2017-09" db="EMBL/GenBank/DDBJ databases">
        <authorList>
            <consortium name="International Durum Wheat Genome Sequencing Consortium (IDWGSC)"/>
            <person name="Milanesi L."/>
        </authorList>
    </citation>
    <scope>NUCLEOTIDE SEQUENCE [LARGE SCALE GENOMIC DNA]</scope>
    <source>
        <strain evidence="3">cv. Svevo</strain>
    </source>
</reference>
<proteinExistence type="predicted"/>
<feature type="compositionally biased region" description="Low complexity" evidence="1">
    <location>
        <begin position="24"/>
        <end position="36"/>
    </location>
</feature>
<dbReference type="Proteomes" id="UP000324705">
    <property type="component" value="Chromosome 3B"/>
</dbReference>
<protein>
    <submittedName>
        <fullName evidence="2">Uncharacterized protein</fullName>
    </submittedName>
</protein>
<dbReference type="Gramene" id="TRITD3Bv1G118760.1">
    <property type="protein sequence ID" value="TRITD3Bv1G118760.1"/>
    <property type="gene ID" value="TRITD3Bv1G118760"/>
</dbReference>
<feature type="compositionally biased region" description="Basic and acidic residues" evidence="1">
    <location>
        <begin position="12"/>
        <end position="23"/>
    </location>
</feature>
<keyword evidence="3" id="KW-1185">Reference proteome</keyword>
<sequence>MALDGMDALNSSKDRHDDRDSHSRASGTRAARATKSSENEGESQSTSVERKDEAKSRHCRSLSMDNFMGKLTYATCDDSPKLPLPSPCGDLSITSVESGFSPDS</sequence>
<feature type="region of interest" description="Disordered" evidence="1">
    <location>
        <begin position="78"/>
        <end position="104"/>
    </location>
</feature>
<evidence type="ECO:0000256" key="1">
    <source>
        <dbReference type="SAM" id="MobiDB-lite"/>
    </source>
</evidence>
<dbReference type="AlphaFoldDB" id="A0A9R1S1K2"/>
<evidence type="ECO:0000313" key="3">
    <source>
        <dbReference type="Proteomes" id="UP000324705"/>
    </source>
</evidence>
<dbReference type="EMBL" id="LT934116">
    <property type="protein sequence ID" value="VAH76920.1"/>
    <property type="molecule type" value="Genomic_DNA"/>
</dbReference>
<organism evidence="2 3">
    <name type="scientific">Triticum turgidum subsp. durum</name>
    <name type="common">Durum wheat</name>
    <name type="synonym">Triticum durum</name>
    <dbReference type="NCBI Taxonomy" id="4567"/>
    <lineage>
        <taxon>Eukaryota</taxon>
        <taxon>Viridiplantae</taxon>
        <taxon>Streptophyta</taxon>
        <taxon>Embryophyta</taxon>
        <taxon>Tracheophyta</taxon>
        <taxon>Spermatophyta</taxon>
        <taxon>Magnoliopsida</taxon>
        <taxon>Liliopsida</taxon>
        <taxon>Poales</taxon>
        <taxon>Poaceae</taxon>
        <taxon>BOP clade</taxon>
        <taxon>Pooideae</taxon>
        <taxon>Triticodae</taxon>
        <taxon>Triticeae</taxon>
        <taxon>Triticinae</taxon>
        <taxon>Triticum</taxon>
    </lineage>
</organism>
<gene>
    <name evidence="2" type="ORF">TRITD_3Bv1G118760</name>
</gene>
<accession>A0A9R1S1K2</accession>